<comment type="caution">
    <text evidence="1">The sequence shown here is derived from an EMBL/GenBank/DDBJ whole genome shotgun (WGS) entry which is preliminary data.</text>
</comment>
<protein>
    <submittedName>
        <fullName evidence="1">Uncharacterized protein</fullName>
    </submittedName>
</protein>
<name>A0A0V0RA18_9BILA</name>
<keyword evidence="2" id="KW-1185">Reference proteome</keyword>
<organism evidence="1 2">
    <name type="scientific">Trichinella nelsoni</name>
    <dbReference type="NCBI Taxonomy" id="6336"/>
    <lineage>
        <taxon>Eukaryota</taxon>
        <taxon>Metazoa</taxon>
        <taxon>Ecdysozoa</taxon>
        <taxon>Nematoda</taxon>
        <taxon>Enoplea</taxon>
        <taxon>Dorylaimia</taxon>
        <taxon>Trichinellida</taxon>
        <taxon>Trichinellidae</taxon>
        <taxon>Trichinella</taxon>
    </lineage>
</organism>
<accession>A0A0V0RA18</accession>
<dbReference type="Proteomes" id="UP000054630">
    <property type="component" value="Unassembled WGS sequence"/>
</dbReference>
<evidence type="ECO:0000313" key="2">
    <source>
        <dbReference type="Proteomes" id="UP000054630"/>
    </source>
</evidence>
<gene>
    <name evidence="1" type="ORF">T07_8902</name>
</gene>
<reference evidence="1 2" key="1">
    <citation type="submission" date="2015-01" db="EMBL/GenBank/DDBJ databases">
        <title>Evolution of Trichinella species and genotypes.</title>
        <authorList>
            <person name="Korhonen P.K."/>
            <person name="Edoardo P."/>
            <person name="Giuseppe L.R."/>
            <person name="Gasser R.B."/>
        </authorList>
    </citation>
    <scope>NUCLEOTIDE SEQUENCE [LARGE SCALE GENOMIC DNA]</scope>
    <source>
        <strain evidence="1">ISS37</strain>
    </source>
</reference>
<evidence type="ECO:0000313" key="1">
    <source>
        <dbReference type="EMBL" id="KRX11310.1"/>
    </source>
</evidence>
<proteinExistence type="predicted"/>
<dbReference type="AlphaFoldDB" id="A0A0V0RA18"/>
<sequence length="33" mass="3682">MINFESVYTNLSTYVSISSVNPKACLQGSAMYY</sequence>
<dbReference type="EMBL" id="JYDL01002599">
    <property type="protein sequence ID" value="KRX11310.1"/>
    <property type="molecule type" value="Genomic_DNA"/>
</dbReference>